<evidence type="ECO:0000313" key="10">
    <source>
        <dbReference type="EMBL" id="KKR98656.1"/>
    </source>
</evidence>
<name>A0A0G0VGA0_9BACT</name>
<evidence type="ECO:0000256" key="4">
    <source>
        <dbReference type="ARBA" id="ARBA00022692"/>
    </source>
</evidence>
<dbReference type="GO" id="GO:0009306">
    <property type="term" value="P:protein secretion"/>
    <property type="evidence" value="ECO:0007669"/>
    <property type="project" value="UniProtKB-UniRule"/>
</dbReference>
<evidence type="ECO:0000256" key="9">
    <source>
        <dbReference type="RuleBase" id="RU365087"/>
    </source>
</evidence>
<evidence type="ECO:0000256" key="8">
    <source>
        <dbReference type="ARBA" id="ARBA00023136"/>
    </source>
</evidence>
<comment type="subcellular location">
    <subcellularLocation>
        <location evidence="9">Cell membrane</location>
        <topology evidence="9">Multi-pass membrane protein</topology>
    </subcellularLocation>
    <subcellularLocation>
        <location evidence="1">Membrane</location>
        <topology evidence="1">Multi-pass membrane protein</topology>
    </subcellularLocation>
</comment>
<accession>A0A0G0VGA0</accession>
<evidence type="ECO:0000256" key="7">
    <source>
        <dbReference type="ARBA" id="ARBA00023010"/>
    </source>
</evidence>
<evidence type="ECO:0000313" key="11">
    <source>
        <dbReference type="Proteomes" id="UP000034746"/>
    </source>
</evidence>
<evidence type="ECO:0000256" key="1">
    <source>
        <dbReference type="ARBA" id="ARBA00004141"/>
    </source>
</evidence>
<dbReference type="AlphaFoldDB" id="A0A0G0VGA0"/>
<dbReference type="InterPro" id="IPR004692">
    <property type="entry name" value="SecG"/>
</dbReference>
<dbReference type="EMBL" id="LCAU01000001">
    <property type="protein sequence ID" value="KKR98656.1"/>
    <property type="molecule type" value="Genomic_DNA"/>
</dbReference>
<keyword evidence="3 9" id="KW-0813">Transport</keyword>
<dbReference type="Pfam" id="PF03840">
    <property type="entry name" value="SecG"/>
    <property type="match status" value="1"/>
</dbReference>
<protein>
    <recommendedName>
        <fullName evidence="9">Protein-export membrane protein SecG</fullName>
    </recommendedName>
</protein>
<keyword evidence="6 9" id="KW-1133">Transmembrane helix</keyword>
<keyword evidence="4 9" id="KW-0812">Transmembrane</keyword>
<organism evidence="10 11">
    <name type="scientific">Candidatus Uhrbacteria bacterium GW2011_GWF2_41_16</name>
    <dbReference type="NCBI Taxonomy" id="1618997"/>
    <lineage>
        <taxon>Bacteria</taxon>
        <taxon>Candidatus Uhriibacteriota</taxon>
    </lineage>
</organism>
<keyword evidence="5 9" id="KW-0653">Protein transport</keyword>
<keyword evidence="8 9" id="KW-0472">Membrane</keyword>
<keyword evidence="9" id="KW-1003">Cell membrane</keyword>
<reference evidence="10 11" key="1">
    <citation type="journal article" date="2015" name="Nature">
        <title>rRNA introns, odd ribosomes, and small enigmatic genomes across a large radiation of phyla.</title>
        <authorList>
            <person name="Brown C.T."/>
            <person name="Hug L.A."/>
            <person name="Thomas B.C."/>
            <person name="Sharon I."/>
            <person name="Castelle C.J."/>
            <person name="Singh A."/>
            <person name="Wilkins M.J."/>
            <person name="Williams K.H."/>
            <person name="Banfield J.F."/>
        </authorList>
    </citation>
    <scope>NUCLEOTIDE SEQUENCE [LARGE SCALE GENOMIC DNA]</scope>
</reference>
<feature type="transmembrane region" description="Helical" evidence="9">
    <location>
        <begin position="65"/>
        <end position="85"/>
    </location>
</feature>
<dbReference type="Proteomes" id="UP000034746">
    <property type="component" value="Unassembled WGS sequence"/>
</dbReference>
<sequence length="86" mass="9305">MFDSLHLLSLRIVLMLETIFTPLQIILGILLGTSILLQARGAGLGATFGGEGNVYRTKRGIEKRLFQASIVLAIFFFGIALANAVL</sequence>
<comment type="function">
    <text evidence="9">Involved in protein export. Participates in an early event of protein translocation.</text>
</comment>
<feature type="transmembrane region" description="Helical" evidence="9">
    <location>
        <begin position="12"/>
        <end position="37"/>
    </location>
</feature>
<dbReference type="NCBIfam" id="TIGR00810">
    <property type="entry name" value="secG"/>
    <property type="match status" value="1"/>
</dbReference>
<evidence type="ECO:0000256" key="3">
    <source>
        <dbReference type="ARBA" id="ARBA00022448"/>
    </source>
</evidence>
<proteinExistence type="inferred from homology"/>
<evidence type="ECO:0000256" key="2">
    <source>
        <dbReference type="ARBA" id="ARBA00008445"/>
    </source>
</evidence>
<dbReference type="GO" id="GO:0015450">
    <property type="term" value="F:protein-transporting ATPase activity"/>
    <property type="evidence" value="ECO:0007669"/>
    <property type="project" value="UniProtKB-UniRule"/>
</dbReference>
<evidence type="ECO:0000256" key="6">
    <source>
        <dbReference type="ARBA" id="ARBA00022989"/>
    </source>
</evidence>
<comment type="similarity">
    <text evidence="2 9">Belongs to the SecG family.</text>
</comment>
<gene>
    <name evidence="10" type="ORF">UU48_C0001G0011</name>
</gene>
<dbReference type="GO" id="GO:0005886">
    <property type="term" value="C:plasma membrane"/>
    <property type="evidence" value="ECO:0007669"/>
    <property type="project" value="UniProtKB-SubCell"/>
</dbReference>
<keyword evidence="7 9" id="KW-0811">Translocation</keyword>
<comment type="caution">
    <text evidence="10">The sequence shown here is derived from an EMBL/GenBank/DDBJ whole genome shotgun (WGS) entry which is preliminary data.</text>
</comment>
<evidence type="ECO:0000256" key="5">
    <source>
        <dbReference type="ARBA" id="ARBA00022927"/>
    </source>
</evidence>